<name>A0A6A6RLV9_9PLEO</name>
<feature type="compositionally biased region" description="Low complexity" evidence="6">
    <location>
        <begin position="182"/>
        <end position="192"/>
    </location>
</feature>
<sequence length="321" mass="35472">MATAKRFDAPYQTEKQNQHDFNIFSTTDMDNLFANPMDLGNNLLQTETGATKRRTSYFDLSVPGEHRRCFQTDAEGQDANSKAMLSRRRLPSVESGPAPTYDGFVHSGDLDLQDSKIQAAFTYQNPRSRELPPQPTIAPLQTCADAAQPTITPLHTYGDPSLNGVSPTFTPANRAKTYNSHSPSVFTSTPASASPPPSPATTMTSQSMDHAPPHKCQRRRTSSIAAEPGSARAIYLEKNRRAASKCRGKQKVQQEDLIETARTVEQKNKVLKAEVELLRSDMRNLMGVVGNHVHCPDERLRLYVDNRAEMLVKPFAAANGK</sequence>
<dbReference type="GO" id="GO:0003700">
    <property type="term" value="F:DNA-binding transcription factor activity"/>
    <property type="evidence" value="ECO:0007669"/>
    <property type="project" value="InterPro"/>
</dbReference>
<feature type="region of interest" description="Disordered" evidence="6">
    <location>
        <begin position="74"/>
        <end position="97"/>
    </location>
</feature>
<dbReference type="InterPro" id="IPR004827">
    <property type="entry name" value="bZIP"/>
</dbReference>
<reference evidence="8" key="1">
    <citation type="journal article" date="2020" name="Stud. Mycol.">
        <title>101 Dothideomycetes genomes: a test case for predicting lifestyles and emergence of pathogens.</title>
        <authorList>
            <person name="Haridas S."/>
            <person name="Albert R."/>
            <person name="Binder M."/>
            <person name="Bloem J."/>
            <person name="Labutti K."/>
            <person name="Salamov A."/>
            <person name="Andreopoulos B."/>
            <person name="Baker S."/>
            <person name="Barry K."/>
            <person name="Bills G."/>
            <person name="Bluhm B."/>
            <person name="Cannon C."/>
            <person name="Castanera R."/>
            <person name="Culley D."/>
            <person name="Daum C."/>
            <person name="Ezra D."/>
            <person name="Gonzalez J."/>
            <person name="Henrissat B."/>
            <person name="Kuo A."/>
            <person name="Liang C."/>
            <person name="Lipzen A."/>
            <person name="Lutzoni F."/>
            <person name="Magnuson J."/>
            <person name="Mondo S."/>
            <person name="Nolan M."/>
            <person name="Ohm R."/>
            <person name="Pangilinan J."/>
            <person name="Park H.-J."/>
            <person name="Ramirez L."/>
            <person name="Alfaro M."/>
            <person name="Sun H."/>
            <person name="Tritt A."/>
            <person name="Yoshinaga Y."/>
            <person name="Zwiers L.-H."/>
            <person name="Turgeon B."/>
            <person name="Goodwin S."/>
            <person name="Spatafora J."/>
            <person name="Crous P."/>
            <person name="Grigoriev I."/>
        </authorList>
    </citation>
    <scope>NUCLEOTIDE SEQUENCE</scope>
    <source>
        <strain evidence="8">CBS 473.64</strain>
    </source>
</reference>
<proteinExistence type="predicted"/>
<evidence type="ECO:0000256" key="1">
    <source>
        <dbReference type="ARBA" id="ARBA00004123"/>
    </source>
</evidence>
<evidence type="ECO:0000256" key="4">
    <source>
        <dbReference type="ARBA" id="ARBA00023242"/>
    </source>
</evidence>
<evidence type="ECO:0000256" key="5">
    <source>
        <dbReference type="SAM" id="Coils"/>
    </source>
</evidence>
<evidence type="ECO:0000256" key="3">
    <source>
        <dbReference type="ARBA" id="ARBA00023163"/>
    </source>
</evidence>
<dbReference type="SMART" id="SM00338">
    <property type="entry name" value="BRLZ"/>
    <property type="match status" value="1"/>
</dbReference>
<evidence type="ECO:0000256" key="6">
    <source>
        <dbReference type="SAM" id="MobiDB-lite"/>
    </source>
</evidence>
<dbReference type="InterPro" id="IPR051027">
    <property type="entry name" value="bZIP_transcription_factors"/>
</dbReference>
<dbReference type="AlphaFoldDB" id="A0A6A6RLV9"/>
<feature type="region of interest" description="Disordered" evidence="6">
    <location>
        <begin position="179"/>
        <end position="230"/>
    </location>
</feature>
<dbReference type="PROSITE" id="PS50217">
    <property type="entry name" value="BZIP"/>
    <property type="match status" value="1"/>
</dbReference>
<protein>
    <recommendedName>
        <fullName evidence="7">BZIP domain-containing protein</fullName>
    </recommendedName>
</protein>
<keyword evidence="3" id="KW-0804">Transcription</keyword>
<feature type="domain" description="BZIP" evidence="7">
    <location>
        <begin position="237"/>
        <end position="292"/>
    </location>
</feature>
<organism evidence="8 9">
    <name type="scientific">Massarina eburnea CBS 473.64</name>
    <dbReference type="NCBI Taxonomy" id="1395130"/>
    <lineage>
        <taxon>Eukaryota</taxon>
        <taxon>Fungi</taxon>
        <taxon>Dikarya</taxon>
        <taxon>Ascomycota</taxon>
        <taxon>Pezizomycotina</taxon>
        <taxon>Dothideomycetes</taxon>
        <taxon>Pleosporomycetidae</taxon>
        <taxon>Pleosporales</taxon>
        <taxon>Massarineae</taxon>
        <taxon>Massarinaceae</taxon>
        <taxon>Massarina</taxon>
    </lineage>
</organism>
<dbReference type="Proteomes" id="UP000799753">
    <property type="component" value="Unassembled WGS sequence"/>
</dbReference>
<dbReference type="SUPFAM" id="SSF57959">
    <property type="entry name" value="Leucine zipper domain"/>
    <property type="match status" value="1"/>
</dbReference>
<dbReference type="GO" id="GO:0005634">
    <property type="term" value="C:nucleus"/>
    <property type="evidence" value="ECO:0007669"/>
    <property type="project" value="UniProtKB-SubCell"/>
</dbReference>
<accession>A0A6A6RLV9</accession>
<keyword evidence="9" id="KW-1185">Reference proteome</keyword>
<dbReference type="EMBL" id="MU006806">
    <property type="protein sequence ID" value="KAF2635491.1"/>
    <property type="molecule type" value="Genomic_DNA"/>
</dbReference>
<gene>
    <name evidence="8" type="ORF">P280DRAFT_553731</name>
</gene>
<dbReference type="Pfam" id="PF00170">
    <property type="entry name" value="bZIP_1"/>
    <property type="match status" value="1"/>
</dbReference>
<keyword evidence="5" id="KW-0175">Coiled coil</keyword>
<keyword evidence="2" id="KW-0805">Transcription regulation</keyword>
<dbReference type="OrthoDB" id="295274at2759"/>
<dbReference type="Gene3D" id="1.20.5.170">
    <property type="match status" value="1"/>
</dbReference>
<feature type="coiled-coil region" evidence="5">
    <location>
        <begin position="254"/>
        <end position="281"/>
    </location>
</feature>
<dbReference type="CDD" id="cd14687">
    <property type="entry name" value="bZIP_ATF2"/>
    <property type="match status" value="1"/>
</dbReference>
<dbReference type="PANTHER" id="PTHR19304">
    <property type="entry name" value="CYCLIC-AMP RESPONSE ELEMENT BINDING PROTEIN"/>
    <property type="match status" value="1"/>
</dbReference>
<keyword evidence="4" id="KW-0539">Nucleus</keyword>
<dbReference type="InterPro" id="IPR046347">
    <property type="entry name" value="bZIP_sf"/>
</dbReference>
<evidence type="ECO:0000313" key="9">
    <source>
        <dbReference type="Proteomes" id="UP000799753"/>
    </source>
</evidence>
<evidence type="ECO:0000313" key="8">
    <source>
        <dbReference type="EMBL" id="KAF2635491.1"/>
    </source>
</evidence>
<evidence type="ECO:0000259" key="7">
    <source>
        <dbReference type="PROSITE" id="PS50217"/>
    </source>
</evidence>
<comment type="subcellular location">
    <subcellularLocation>
        <location evidence="1">Nucleus</location>
    </subcellularLocation>
</comment>
<evidence type="ECO:0000256" key="2">
    <source>
        <dbReference type="ARBA" id="ARBA00023015"/>
    </source>
</evidence>